<dbReference type="Proteomes" id="UP000219036">
    <property type="component" value="Unassembled WGS sequence"/>
</dbReference>
<dbReference type="GO" id="GO:1990904">
    <property type="term" value="C:ribonucleoprotein complex"/>
    <property type="evidence" value="ECO:0007669"/>
    <property type="project" value="UniProtKB-KW"/>
</dbReference>
<dbReference type="Pfam" id="PF00830">
    <property type="entry name" value="Ribosomal_L28"/>
    <property type="match status" value="1"/>
</dbReference>
<evidence type="ECO:0000256" key="4">
    <source>
        <dbReference type="ARBA" id="ARBA00035174"/>
    </source>
</evidence>
<keyword evidence="3 5" id="KW-0687">Ribonucleoprotein</keyword>
<evidence type="ECO:0000256" key="3">
    <source>
        <dbReference type="ARBA" id="ARBA00023274"/>
    </source>
</evidence>
<dbReference type="RefSeq" id="WP_097000895.1">
    <property type="nucleotide sequence ID" value="NZ_OBEI01000009.1"/>
</dbReference>
<dbReference type="NCBIfam" id="TIGR00009">
    <property type="entry name" value="L28"/>
    <property type="match status" value="1"/>
</dbReference>
<evidence type="ECO:0000256" key="2">
    <source>
        <dbReference type="ARBA" id="ARBA00022980"/>
    </source>
</evidence>
<dbReference type="PANTHER" id="PTHR39080:SF1">
    <property type="entry name" value="LARGE RIBOSOMAL SUBUNIT PROTEIN BL28A"/>
    <property type="match status" value="1"/>
</dbReference>
<evidence type="ECO:0000313" key="6">
    <source>
        <dbReference type="EMBL" id="SNZ10111.1"/>
    </source>
</evidence>
<dbReference type="AlphaFoldDB" id="A0A285NR59"/>
<dbReference type="GO" id="GO:0003735">
    <property type="term" value="F:structural constituent of ribosome"/>
    <property type="evidence" value="ECO:0007669"/>
    <property type="project" value="InterPro"/>
</dbReference>
<dbReference type="PANTHER" id="PTHR39080">
    <property type="entry name" value="50S RIBOSOMAL PROTEIN L28"/>
    <property type="match status" value="1"/>
</dbReference>
<dbReference type="Gene3D" id="2.30.170.40">
    <property type="entry name" value="Ribosomal protein L28/L24"/>
    <property type="match status" value="1"/>
</dbReference>
<dbReference type="InterPro" id="IPR026569">
    <property type="entry name" value="Ribosomal_bL28"/>
</dbReference>
<name>A0A285NR59_9AQUI</name>
<dbReference type="SUPFAM" id="SSF143800">
    <property type="entry name" value="L28p-like"/>
    <property type="match status" value="1"/>
</dbReference>
<dbReference type="GO" id="GO:0005840">
    <property type="term" value="C:ribosome"/>
    <property type="evidence" value="ECO:0007669"/>
    <property type="project" value="UniProtKB-KW"/>
</dbReference>
<dbReference type="InterPro" id="IPR001383">
    <property type="entry name" value="Ribosomal_bL28_bact-type"/>
</dbReference>
<gene>
    <name evidence="5" type="primary">rpmB</name>
    <name evidence="6" type="ORF">SAMN06265182_1737</name>
</gene>
<dbReference type="OrthoDB" id="9805609at2"/>
<evidence type="ECO:0000256" key="1">
    <source>
        <dbReference type="ARBA" id="ARBA00008760"/>
    </source>
</evidence>
<evidence type="ECO:0000313" key="7">
    <source>
        <dbReference type="Proteomes" id="UP000219036"/>
    </source>
</evidence>
<keyword evidence="2 5" id="KW-0689">Ribosomal protein</keyword>
<accession>A0A285NR59</accession>
<keyword evidence="7" id="KW-1185">Reference proteome</keyword>
<organism evidence="6 7">
    <name type="scientific">Persephonella hydrogeniphila</name>
    <dbReference type="NCBI Taxonomy" id="198703"/>
    <lineage>
        <taxon>Bacteria</taxon>
        <taxon>Pseudomonadati</taxon>
        <taxon>Aquificota</taxon>
        <taxon>Aquificia</taxon>
        <taxon>Aquificales</taxon>
        <taxon>Hydrogenothermaceae</taxon>
        <taxon>Persephonella</taxon>
    </lineage>
</organism>
<dbReference type="EMBL" id="OBEI01000009">
    <property type="protein sequence ID" value="SNZ10111.1"/>
    <property type="molecule type" value="Genomic_DNA"/>
</dbReference>
<dbReference type="InterPro" id="IPR050096">
    <property type="entry name" value="Bacterial_rp_bL28"/>
</dbReference>
<dbReference type="HAMAP" id="MF_00373">
    <property type="entry name" value="Ribosomal_bL28"/>
    <property type="match status" value="1"/>
</dbReference>
<sequence>MAVCQICGKKTAHGNRVAHSATTTKRVWRPNLQRVRAVMPDGSVKRIYVCAKCLKAGKVKKAVR</sequence>
<proteinExistence type="inferred from homology"/>
<comment type="similarity">
    <text evidence="1 5">Belongs to the bacterial ribosomal protein bL28 family.</text>
</comment>
<dbReference type="InterPro" id="IPR037147">
    <property type="entry name" value="Ribosomal_bL28_sf"/>
</dbReference>
<dbReference type="InterPro" id="IPR034704">
    <property type="entry name" value="Ribosomal_bL28/bL31-like_sf"/>
</dbReference>
<protein>
    <recommendedName>
        <fullName evidence="4 5">Large ribosomal subunit protein bL28</fullName>
    </recommendedName>
</protein>
<dbReference type="GO" id="GO:0006412">
    <property type="term" value="P:translation"/>
    <property type="evidence" value="ECO:0007669"/>
    <property type="project" value="UniProtKB-UniRule"/>
</dbReference>
<reference evidence="7" key="1">
    <citation type="submission" date="2017-09" db="EMBL/GenBank/DDBJ databases">
        <authorList>
            <person name="Varghese N."/>
            <person name="Submissions S."/>
        </authorList>
    </citation>
    <scope>NUCLEOTIDE SEQUENCE [LARGE SCALE GENOMIC DNA]</scope>
    <source>
        <strain evidence="7">DSM 15103</strain>
    </source>
</reference>
<evidence type="ECO:0000256" key="5">
    <source>
        <dbReference type="HAMAP-Rule" id="MF_00373"/>
    </source>
</evidence>